<protein>
    <submittedName>
        <fullName evidence="4">N-acetyltransferase</fullName>
    </submittedName>
</protein>
<evidence type="ECO:0000256" key="2">
    <source>
        <dbReference type="ARBA" id="ARBA00023315"/>
    </source>
</evidence>
<dbReference type="GO" id="GO:0016747">
    <property type="term" value="F:acyltransferase activity, transferring groups other than amino-acyl groups"/>
    <property type="evidence" value="ECO:0007669"/>
    <property type="project" value="InterPro"/>
</dbReference>
<dbReference type="OrthoDB" id="3381976at2"/>
<evidence type="ECO:0000313" key="4">
    <source>
        <dbReference type="EMBL" id="QAY69213.1"/>
    </source>
</evidence>
<proteinExistence type="predicted"/>
<dbReference type="SUPFAM" id="SSF55729">
    <property type="entry name" value="Acyl-CoA N-acyltransferases (Nat)"/>
    <property type="match status" value="1"/>
</dbReference>
<dbReference type="PANTHER" id="PTHR43420">
    <property type="entry name" value="ACETYLTRANSFERASE"/>
    <property type="match status" value="1"/>
</dbReference>
<evidence type="ECO:0000259" key="3">
    <source>
        <dbReference type="PROSITE" id="PS51186"/>
    </source>
</evidence>
<evidence type="ECO:0000313" key="5">
    <source>
        <dbReference type="Proteomes" id="UP000292118"/>
    </source>
</evidence>
<dbReference type="Proteomes" id="UP000292118">
    <property type="component" value="Chromosome"/>
</dbReference>
<dbReference type="RefSeq" id="WP_129186613.1">
    <property type="nucleotide sequence ID" value="NZ_CP035493.1"/>
</dbReference>
<dbReference type="Pfam" id="PF00583">
    <property type="entry name" value="Acetyltransf_1"/>
    <property type="match status" value="1"/>
</dbReference>
<dbReference type="Gene3D" id="3.40.630.30">
    <property type="match status" value="1"/>
</dbReference>
<dbReference type="CDD" id="cd04301">
    <property type="entry name" value="NAT_SF"/>
    <property type="match status" value="1"/>
</dbReference>
<keyword evidence="1 4" id="KW-0808">Transferase</keyword>
<reference evidence="4 5" key="1">
    <citation type="submission" date="2019-01" db="EMBL/GenBank/DDBJ databases">
        <title>Genome sequencing of strain FW10M-9.</title>
        <authorList>
            <person name="Heo J."/>
            <person name="Kim S.-J."/>
            <person name="Kim J.-S."/>
            <person name="Hong S.-B."/>
            <person name="Kwon S.-W."/>
        </authorList>
    </citation>
    <scope>NUCLEOTIDE SEQUENCE [LARGE SCALE GENOMIC DNA]</scope>
    <source>
        <strain evidence="4 5">FW10M-9</strain>
    </source>
</reference>
<name>A0A4P6F3G3_9MICO</name>
<dbReference type="PANTHER" id="PTHR43420:SF51">
    <property type="entry name" value="PEPTIDYL-LYSINE N-ACETYLTRANSFERASE YIAC"/>
    <property type="match status" value="1"/>
</dbReference>
<dbReference type="InterPro" id="IPR050680">
    <property type="entry name" value="YpeA/RimI_acetyltransf"/>
</dbReference>
<dbReference type="KEGG" id="xya:ET471_03460"/>
<gene>
    <name evidence="4" type="ORF">ET471_03460</name>
</gene>
<evidence type="ECO:0000256" key="1">
    <source>
        <dbReference type="ARBA" id="ARBA00022679"/>
    </source>
</evidence>
<keyword evidence="2" id="KW-0012">Acyltransferase</keyword>
<feature type="domain" description="N-acetyltransferase" evidence="3">
    <location>
        <begin position="155"/>
        <end position="313"/>
    </location>
</feature>
<keyword evidence="5" id="KW-1185">Reference proteome</keyword>
<dbReference type="InterPro" id="IPR016181">
    <property type="entry name" value="Acyl_CoA_acyltransferase"/>
</dbReference>
<dbReference type="InterPro" id="IPR000182">
    <property type="entry name" value="GNAT_dom"/>
</dbReference>
<accession>A0A4P6F3G3</accession>
<dbReference type="PROSITE" id="PS51186">
    <property type="entry name" value="GNAT"/>
    <property type="match status" value="1"/>
</dbReference>
<sequence>MTLQLLPFPAADYAAWRTAQVERRRRWQFGPLWADAAAAAAQARTAVAELAPEDGLTGTYLLRVLGDHGEAGWLWLSRQDQDLLLLDADTDAPADELLTLLETHARSADARQLVLDRMVAAPATAALAAADGFAVVSQTMALDLTAEPSHAAPGVTLRPMTQRSFEAYLAAAIDEYAREIRRVDALRWDDALDRSRADYDELLPQGLATPGQVLLDVVETATGADVGALWLGLRPPSAAFVYDVWLTPPARGRGLGRAAMLAGAGWCRQRGVDVLGLSVFGHNVVARGLYESLGFGVVTEALRRPVVPAPPVTGPR</sequence>
<organism evidence="4 5">
    <name type="scientific">Xylanimonas protaetiae</name>
    <dbReference type="NCBI Taxonomy" id="2509457"/>
    <lineage>
        <taxon>Bacteria</taxon>
        <taxon>Bacillati</taxon>
        <taxon>Actinomycetota</taxon>
        <taxon>Actinomycetes</taxon>
        <taxon>Micrococcales</taxon>
        <taxon>Promicromonosporaceae</taxon>
        <taxon>Xylanimonas</taxon>
    </lineage>
</organism>
<dbReference type="AlphaFoldDB" id="A0A4P6F3G3"/>
<dbReference type="EMBL" id="CP035493">
    <property type="protein sequence ID" value="QAY69213.1"/>
    <property type="molecule type" value="Genomic_DNA"/>
</dbReference>